<feature type="transmembrane region" description="Helical" evidence="1">
    <location>
        <begin position="98"/>
        <end position="120"/>
    </location>
</feature>
<dbReference type="Proteomes" id="UP000069906">
    <property type="component" value="Chromosome"/>
</dbReference>
<reference evidence="2 5" key="1">
    <citation type="journal article" date="2015" name="ISME J.">
        <title>Elemental sulfur and acetate can support life of a novel strictly anaerobic haloarchaeon.</title>
        <authorList>
            <person name="Sorokin D.Y."/>
            <person name="Kublanov I.V."/>
            <person name="Gavrilov S.N."/>
            <person name="Rojo D."/>
            <person name="Roman P."/>
            <person name="Golyshin P.N."/>
            <person name="Slepak V.Z."/>
            <person name="Smedile F."/>
            <person name="Ferrer M."/>
            <person name="Messina E."/>
            <person name="La Cono V."/>
            <person name="Yakimov M.M."/>
        </authorList>
    </citation>
    <scope>NUCLEOTIDE SEQUENCE [LARGE SCALE GENOMIC DNA]</scope>
    <source>
        <strain evidence="2 5">HSR2</strain>
    </source>
</reference>
<reference evidence="4" key="2">
    <citation type="submission" date="2015-05" db="EMBL/GenBank/DDBJ databases">
        <title>Complete genome sequence of Halanaeroarchaeum sulfurireducens type strain M27-SA2, a sulfate-reducer haloarchaeon from marine anoxic lake Medee.</title>
        <authorList>
            <person name="Messina E."/>
            <person name="Kublanov I.V."/>
            <person name="Toshchakov S."/>
            <person name="Arcadi E."/>
            <person name="La Spada G."/>
            <person name="La Cono V."/>
            <person name="Yakimov M.M."/>
        </authorList>
    </citation>
    <scope>NUCLEOTIDE SEQUENCE [LARGE SCALE GENOMIC DNA]</scope>
    <source>
        <strain evidence="4">M27-SA2</strain>
    </source>
</reference>
<dbReference type="OrthoDB" id="313547at2157"/>
<dbReference type="HOGENOM" id="CLU_982142_0_0_2"/>
<dbReference type="RefSeq" id="WP_050047458.1">
    <property type="nucleotide sequence ID" value="NZ_CP008874.1"/>
</dbReference>
<feature type="transmembrane region" description="Helical" evidence="1">
    <location>
        <begin position="225"/>
        <end position="243"/>
    </location>
</feature>
<evidence type="ECO:0000256" key="1">
    <source>
        <dbReference type="SAM" id="Phobius"/>
    </source>
</evidence>
<evidence type="ECO:0000313" key="4">
    <source>
        <dbReference type="Proteomes" id="UP000060390"/>
    </source>
</evidence>
<feature type="transmembrane region" description="Helical" evidence="1">
    <location>
        <begin position="263"/>
        <end position="281"/>
    </location>
</feature>
<feature type="transmembrane region" description="Helical" evidence="1">
    <location>
        <begin position="20"/>
        <end position="39"/>
    </location>
</feature>
<sequence>MSKPLDRTGFVDALRRRVRLLDVALLAVVPVVMLAGYVLPYPIKRSLAFSYVDPSPITAVTAHYVHLSPGHLVANLAGYAVLASVGYLLAVLADRRRLFGLSMVVYLFVFPPVLSALNLAVPRPAITYGFSGVNMAIAGLFPLLLAGYLGRRLIGTVSGRDAPVLFFLVMALIALIAIPRRPVTLLVAAGSGLVALVYMGRLVANAGTGSGNIVGFDRESGPLEGWVELGAAGVIVAIGYPLVGFPADVTGPGLVVNLYVHTLGYSIAFIVPYIAFELGLLTEPGEKGFSR</sequence>
<keyword evidence="1" id="KW-0812">Transmembrane</keyword>
<dbReference type="EMBL" id="CP008874">
    <property type="protein sequence ID" value="AKH96608.1"/>
    <property type="molecule type" value="Genomic_DNA"/>
</dbReference>
<dbReference type="GeneID" id="26009468"/>
<reference evidence="3 4" key="3">
    <citation type="journal article" date="2016" name="Stand. Genomic Sci.">
        <title>Complete genome sequence of 'Halanaeroarchaeum sulfurireducens' M27-SA2, a sulfur-reducing and acetate-oxidizing haloarchaeon from the deep-sea hypersaline anoxic lake Medee.</title>
        <authorList>
            <person name="Messina E."/>
            <person name="Sorokin D.Y."/>
            <person name="Kublanov I.V."/>
            <person name="Toshchakov S."/>
            <person name="Lopatina A."/>
            <person name="Arcadi E."/>
            <person name="Smedile F."/>
            <person name="La Spada G."/>
            <person name="La Cono V."/>
            <person name="Yakimov M.M."/>
        </authorList>
    </citation>
    <scope>NUCLEOTIDE SEQUENCE [LARGE SCALE GENOMIC DNA]</scope>
    <source>
        <strain evidence="3 4">M27-SA2</strain>
    </source>
</reference>
<evidence type="ECO:0000313" key="5">
    <source>
        <dbReference type="Proteomes" id="UP000069906"/>
    </source>
</evidence>
<gene>
    <name evidence="3" type="ORF">HLASA_0094</name>
    <name evidence="2" type="ORF">HLASF_0094</name>
</gene>
<organism evidence="2 5">
    <name type="scientific">Halanaeroarchaeum sulfurireducens</name>
    <dbReference type="NCBI Taxonomy" id="1604004"/>
    <lineage>
        <taxon>Archaea</taxon>
        <taxon>Methanobacteriati</taxon>
        <taxon>Methanobacteriota</taxon>
        <taxon>Stenosarchaea group</taxon>
        <taxon>Halobacteria</taxon>
        <taxon>Halobacteriales</taxon>
        <taxon>Halobacteriaceae</taxon>
        <taxon>Halanaeroarchaeum</taxon>
    </lineage>
</organism>
<evidence type="ECO:0008006" key="6">
    <source>
        <dbReference type="Google" id="ProtNLM"/>
    </source>
</evidence>
<evidence type="ECO:0000313" key="3">
    <source>
        <dbReference type="EMBL" id="ALG81010.1"/>
    </source>
</evidence>
<keyword evidence="1" id="KW-1133">Transmembrane helix</keyword>
<dbReference type="KEGG" id="hsf:HLASA_0094"/>
<proteinExistence type="predicted"/>
<dbReference type="KEGG" id="hsu:HLASF_0094"/>
<feature type="transmembrane region" description="Helical" evidence="1">
    <location>
        <begin position="72"/>
        <end position="91"/>
    </location>
</feature>
<keyword evidence="1" id="KW-0472">Membrane</keyword>
<dbReference type="EMBL" id="CP011564">
    <property type="protein sequence ID" value="ALG81010.1"/>
    <property type="molecule type" value="Genomic_DNA"/>
</dbReference>
<keyword evidence="5" id="KW-1185">Reference proteome</keyword>
<dbReference type="STRING" id="1604004.HLASA_0094"/>
<protein>
    <recommendedName>
        <fullName evidence="6">Peptidase S54 rhomboid domain-containing protein</fullName>
    </recommendedName>
</protein>
<accession>A0A0F7PB96</accession>
<dbReference type="Proteomes" id="UP000060390">
    <property type="component" value="Chromosome"/>
</dbReference>
<feature type="transmembrane region" description="Helical" evidence="1">
    <location>
        <begin position="162"/>
        <end position="179"/>
    </location>
</feature>
<evidence type="ECO:0000313" key="2">
    <source>
        <dbReference type="EMBL" id="AKH96608.1"/>
    </source>
</evidence>
<feature type="transmembrane region" description="Helical" evidence="1">
    <location>
        <begin position="185"/>
        <end position="204"/>
    </location>
</feature>
<name>A0A0F7PB96_9EURY</name>
<dbReference type="AlphaFoldDB" id="A0A0F7PB96"/>
<feature type="transmembrane region" description="Helical" evidence="1">
    <location>
        <begin position="126"/>
        <end position="150"/>
    </location>
</feature>